<sequence length="128" mass="13391">MNLILWIIAGLLAVAYLFGGGGKLIIPKERIAAFGPSSRWVEDFSAGSVKAIGALEVLAAVGLILPAALGIAPVLVPLAALGLVVIMLGAAFTRIRRREFKYLVADLVYLALAGFVAWGRLGPESFTG</sequence>
<feature type="transmembrane region" description="Helical" evidence="5">
    <location>
        <begin position="102"/>
        <end position="121"/>
    </location>
</feature>
<dbReference type="AlphaFoldDB" id="A0A428YNG4"/>
<evidence type="ECO:0000256" key="1">
    <source>
        <dbReference type="ARBA" id="ARBA00004141"/>
    </source>
</evidence>
<evidence type="ECO:0000313" key="7">
    <source>
        <dbReference type="Proteomes" id="UP000287547"/>
    </source>
</evidence>
<reference evidence="6 7" key="1">
    <citation type="submission" date="2018-05" db="EMBL/GenBank/DDBJ databases">
        <title>Evolution of GPA BGCs.</title>
        <authorList>
            <person name="Waglechner N."/>
            <person name="Wright G.D."/>
        </authorList>
    </citation>
    <scope>NUCLEOTIDE SEQUENCE [LARGE SCALE GENOMIC DNA]</scope>
    <source>
        <strain evidence="6 7">A82846</strain>
    </source>
</reference>
<dbReference type="Pfam" id="PF13564">
    <property type="entry name" value="DoxX_2"/>
    <property type="match status" value="1"/>
</dbReference>
<evidence type="ECO:0000256" key="2">
    <source>
        <dbReference type="ARBA" id="ARBA00022692"/>
    </source>
</evidence>
<comment type="caution">
    <text evidence="6">The sequence shown here is derived from an EMBL/GenBank/DDBJ whole genome shotgun (WGS) entry which is preliminary data.</text>
</comment>
<comment type="subcellular location">
    <subcellularLocation>
        <location evidence="1">Membrane</location>
        <topology evidence="1">Multi-pass membrane protein</topology>
    </subcellularLocation>
</comment>
<dbReference type="RefSeq" id="WP_037269949.1">
    <property type="nucleotide sequence ID" value="NZ_QHKI01000070.1"/>
</dbReference>
<dbReference type="EMBL" id="QHKI01000070">
    <property type="protein sequence ID" value="RSM69650.1"/>
    <property type="molecule type" value="Genomic_DNA"/>
</dbReference>
<keyword evidence="4 5" id="KW-0472">Membrane</keyword>
<evidence type="ECO:0000256" key="3">
    <source>
        <dbReference type="ARBA" id="ARBA00022989"/>
    </source>
</evidence>
<evidence type="ECO:0000313" key="6">
    <source>
        <dbReference type="EMBL" id="RSM69650.1"/>
    </source>
</evidence>
<dbReference type="OrthoDB" id="3790625at2"/>
<feature type="transmembrane region" description="Helical" evidence="5">
    <location>
        <begin position="75"/>
        <end position="95"/>
    </location>
</feature>
<evidence type="ECO:0000256" key="5">
    <source>
        <dbReference type="SAM" id="Phobius"/>
    </source>
</evidence>
<dbReference type="GO" id="GO:0016020">
    <property type="term" value="C:membrane"/>
    <property type="evidence" value="ECO:0007669"/>
    <property type="project" value="UniProtKB-SubCell"/>
</dbReference>
<name>A0A428YNG4_KIBAR</name>
<gene>
    <name evidence="6" type="ORF">DMH04_45860</name>
</gene>
<accession>A0A428YNG4</accession>
<keyword evidence="3 5" id="KW-1133">Transmembrane helix</keyword>
<feature type="transmembrane region" description="Helical" evidence="5">
    <location>
        <begin position="6"/>
        <end position="26"/>
    </location>
</feature>
<protein>
    <submittedName>
        <fullName evidence="6">DoxX family protein</fullName>
    </submittedName>
</protein>
<dbReference type="Proteomes" id="UP000287547">
    <property type="component" value="Unassembled WGS sequence"/>
</dbReference>
<proteinExistence type="predicted"/>
<evidence type="ECO:0000256" key="4">
    <source>
        <dbReference type="ARBA" id="ARBA00023136"/>
    </source>
</evidence>
<organism evidence="6 7">
    <name type="scientific">Kibdelosporangium aridum</name>
    <dbReference type="NCBI Taxonomy" id="2030"/>
    <lineage>
        <taxon>Bacteria</taxon>
        <taxon>Bacillati</taxon>
        <taxon>Actinomycetota</taxon>
        <taxon>Actinomycetes</taxon>
        <taxon>Pseudonocardiales</taxon>
        <taxon>Pseudonocardiaceae</taxon>
        <taxon>Kibdelosporangium</taxon>
    </lineage>
</organism>
<keyword evidence="2 5" id="KW-0812">Transmembrane</keyword>
<dbReference type="InterPro" id="IPR032808">
    <property type="entry name" value="DoxX"/>
</dbReference>
<feature type="transmembrane region" description="Helical" evidence="5">
    <location>
        <begin position="47"/>
        <end position="69"/>
    </location>
</feature>